<name>A0A6J4UAN2_9BACT</name>
<dbReference type="Pfam" id="PF08327">
    <property type="entry name" value="AHSA1"/>
    <property type="match status" value="1"/>
</dbReference>
<dbReference type="SUPFAM" id="SSF55961">
    <property type="entry name" value="Bet v1-like"/>
    <property type="match status" value="1"/>
</dbReference>
<dbReference type="InterPro" id="IPR023393">
    <property type="entry name" value="START-like_dom_sf"/>
</dbReference>
<dbReference type="Gene3D" id="3.30.530.20">
    <property type="match status" value="1"/>
</dbReference>
<dbReference type="CDD" id="cd07814">
    <property type="entry name" value="SRPBCC_CalC_Aha1-like"/>
    <property type="match status" value="1"/>
</dbReference>
<feature type="region of interest" description="Disordered" evidence="2">
    <location>
        <begin position="9"/>
        <end position="77"/>
    </location>
</feature>
<protein>
    <recommendedName>
        <fullName evidence="3">Activator of Hsp90 ATPase homologue 1/2-like C-terminal domain-containing protein</fullName>
    </recommendedName>
</protein>
<evidence type="ECO:0000259" key="3">
    <source>
        <dbReference type="Pfam" id="PF08327"/>
    </source>
</evidence>
<evidence type="ECO:0000313" key="4">
    <source>
        <dbReference type="EMBL" id="CAA9545020.1"/>
    </source>
</evidence>
<dbReference type="AlphaFoldDB" id="A0A6J4UAN2"/>
<accession>A0A6J4UAN2</accession>
<evidence type="ECO:0000256" key="1">
    <source>
        <dbReference type="ARBA" id="ARBA00006817"/>
    </source>
</evidence>
<gene>
    <name evidence="4" type="ORF">AVDCRST_MAG87-399</name>
</gene>
<feature type="domain" description="Activator of Hsp90 ATPase homologue 1/2-like C-terminal" evidence="3">
    <location>
        <begin position="110"/>
        <end position="227"/>
    </location>
</feature>
<sequence>MSPGRLLACTARRANASSRSAVTPFAPARTCGRRGRPERGERRTASGKKPARPNPSTLGVVPTTDGQASVESPGMTETGVQPYTVTMNGPLWLTMEIALEGVTPVAALTWFTRPGKLRRWWGPQEIEIDPVPGGAYVVSWPKLGWTMRGEIANMSDTHLIYSWAWDHEPDLPARAVIIRAREQDGGCLVTITHGPFRPGEALPHEDADRASHLEGWTSYLPELKRVAEAGG</sequence>
<evidence type="ECO:0000256" key="2">
    <source>
        <dbReference type="SAM" id="MobiDB-lite"/>
    </source>
</evidence>
<feature type="compositionally biased region" description="Low complexity" evidence="2">
    <location>
        <begin position="11"/>
        <end position="21"/>
    </location>
</feature>
<dbReference type="InterPro" id="IPR013538">
    <property type="entry name" value="ASHA1/2-like_C"/>
</dbReference>
<organism evidence="4">
    <name type="scientific">uncultured Thermomicrobiales bacterium</name>
    <dbReference type="NCBI Taxonomy" id="1645740"/>
    <lineage>
        <taxon>Bacteria</taxon>
        <taxon>Pseudomonadati</taxon>
        <taxon>Thermomicrobiota</taxon>
        <taxon>Thermomicrobia</taxon>
        <taxon>Thermomicrobiales</taxon>
        <taxon>environmental samples</taxon>
    </lineage>
</organism>
<comment type="similarity">
    <text evidence="1">Belongs to the AHA1 family.</text>
</comment>
<dbReference type="EMBL" id="CADCWJ010000100">
    <property type="protein sequence ID" value="CAA9545020.1"/>
    <property type="molecule type" value="Genomic_DNA"/>
</dbReference>
<proteinExistence type="inferred from homology"/>
<reference evidence="4" key="1">
    <citation type="submission" date="2020-02" db="EMBL/GenBank/DDBJ databases">
        <authorList>
            <person name="Meier V. D."/>
        </authorList>
    </citation>
    <scope>NUCLEOTIDE SEQUENCE</scope>
    <source>
        <strain evidence="4">AVDCRST_MAG87</strain>
    </source>
</reference>
<feature type="compositionally biased region" description="Basic and acidic residues" evidence="2">
    <location>
        <begin position="35"/>
        <end position="44"/>
    </location>
</feature>